<dbReference type="PANTHER" id="PTHR30126">
    <property type="entry name" value="HTH-TYPE TRANSCRIPTIONAL REGULATOR"/>
    <property type="match status" value="1"/>
</dbReference>
<evidence type="ECO:0000313" key="7">
    <source>
        <dbReference type="Proteomes" id="UP000218899"/>
    </source>
</evidence>
<dbReference type="Pfam" id="PF00126">
    <property type="entry name" value="HTH_1"/>
    <property type="match status" value="1"/>
</dbReference>
<sequence length="299" mass="33820">MEYKFLPELDGWAALRAVVEKGGVIEAARVLRIGQPAVTKRLKTLEACYGVRLMERVGGRLRLTPAGEKVYLLAVQTLDRHFALREDLQSVASGQTTLRLEVTFAIGEHLLPSLLLQFSERFPDYRVNSRMGYGRRIQTRLASGVTDLALLESAPDHPDILVQKWMEDELWLVCGPQHPLAGTELLPVEQVPQLNYVLRERRSAIRDTLDEALRRIGIERVNVAMEVGSTDAIVEILSRGRHVSFLPRFAVIERVAQGRLARLKVTGFRIMRVLWIARHRANLDHPVAEAFIALLREKA</sequence>
<dbReference type="InterPro" id="IPR036390">
    <property type="entry name" value="WH_DNA-bd_sf"/>
</dbReference>
<dbReference type="GO" id="GO:0000976">
    <property type="term" value="F:transcription cis-regulatory region binding"/>
    <property type="evidence" value="ECO:0007669"/>
    <property type="project" value="TreeGrafter"/>
</dbReference>
<keyword evidence="4" id="KW-0804">Transcription</keyword>
<keyword evidence="2" id="KW-0805">Transcription regulation</keyword>
<name>A0A1C7AFW4_9GAMM</name>
<gene>
    <name evidence="6" type="ORF">SVA_3774</name>
</gene>
<dbReference type="SUPFAM" id="SSF46785">
    <property type="entry name" value="Winged helix' DNA-binding domain"/>
    <property type="match status" value="1"/>
</dbReference>
<dbReference type="Pfam" id="PF03466">
    <property type="entry name" value="LysR_substrate"/>
    <property type="match status" value="1"/>
</dbReference>
<accession>A0A1C7AFW4</accession>
<evidence type="ECO:0000313" key="6">
    <source>
        <dbReference type="EMBL" id="BAU50308.1"/>
    </source>
</evidence>
<dbReference type="Gene3D" id="3.40.190.290">
    <property type="match status" value="1"/>
</dbReference>
<dbReference type="InterPro" id="IPR000847">
    <property type="entry name" value="LysR_HTH_N"/>
</dbReference>
<evidence type="ECO:0000256" key="3">
    <source>
        <dbReference type="ARBA" id="ARBA00023125"/>
    </source>
</evidence>
<keyword evidence="7" id="KW-1185">Reference proteome</keyword>
<dbReference type="OrthoDB" id="9808620at2"/>
<dbReference type="PROSITE" id="PS50931">
    <property type="entry name" value="HTH_LYSR"/>
    <property type="match status" value="1"/>
</dbReference>
<dbReference type="Gene3D" id="1.10.10.10">
    <property type="entry name" value="Winged helix-like DNA-binding domain superfamily/Winged helix DNA-binding domain"/>
    <property type="match status" value="1"/>
</dbReference>
<dbReference type="EMBL" id="AP014936">
    <property type="protein sequence ID" value="BAU50308.1"/>
    <property type="molecule type" value="Genomic_DNA"/>
</dbReference>
<keyword evidence="3" id="KW-0238">DNA-binding</keyword>
<organism evidence="6 7">
    <name type="scientific">Sulfurifustis variabilis</name>
    <dbReference type="NCBI Taxonomy" id="1675686"/>
    <lineage>
        <taxon>Bacteria</taxon>
        <taxon>Pseudomonadati</taxon>
        <taxon>Pseudomonadota</taxon>
        <taxon>Gammaproteobacteria</taxon>
        <taxon>Acidiferrobacterales</taxon>
        <taxon>Acidiferrobacteraceae</taxon>
        <taxon>Sulfurifustis</taxon>
    </lineage>
</organism>
<dbReference type="KEGG" id="sva:SVA_3774"/>
<dbReference type="RefSeq" id="WP_096462623.1">
    <property type="nucleotide sequence ID" value="NZ_AP014936.1"/>
</dbReference>
<dbReference type="InterPro" id="IPR036388">
    <property type="entry name" value="WH-like_DNA-bd_sf"/>
</dbReference>
<dbReference type="PANTHER" id="PTHR30126:SF39">
    <property type="entry name" value="HTH-TYPE TRANSCRIPTIONAL REGULATOR CYSL"/>
    <property type="match status" value="1"/>
</dbReference>
<dbReference type="InterPro" id="IPR005119">
    <property type="entry name" value="LysR_subst-bd"/>
</dbReference>
<dbReference type="Proteomes" id="UP000218899">
    <property type="component" value="Chromosome"/>
</dbReference>
<feature type="domain" description="HTH lysR-type" evidence="5">
    <location>
        <begin position="7"/>
        <end position="64"/>
    </location>
</feature>
<reference evidence="6 7" key="1">
    <citation type="submission" date="2015-08" db="EMBL/GenBank/DDBJ databases">
        <title>Complete genome sequence of Sulfurifustis variabilis.</title>
        <authorList>
            <person name="Miura A."/>
            <person name="Kojima H."/>
            <person name="Fukui M."/>
        </authorList>
    </citation>
    <scope>NUCLEOTIDE SEQUENCE [LARGE SCALE GENOMIC DNA]</scope>
    <source>
        <strain evidence="7">skN76</strain>
    </source>
</reference>
<evidence type="ECO:0000256" key="2">
    <source>
        <dbReference type="ARBA" id="ARBA00023015"/>
    </source>
</evidence>
<dbReference type="SUPFAM" id="SSF53850">
    <property type="entry name" value="Periplasmic binding protein-like II"/>
    <property type="match status" value="1"/>
</dbReference>
<evidence type="ECO:0000259" key="5">
    <source>
        <dbReference type="PROSITE" id="PS50931"/>
    </source>
</evidence>
<proteinExistence type="inferred from homology"/>
<protein>
    <submittedName>
        <fullName evidence="6">LysR family transcriptional regulator</fullName>
    </submittedName>
</protein>
<dbReference type="GO" id="GO:0003700">
    <property type="term" value="F:DNA-binding transcription factor activity"/>
    <property type="evidence" value="ECO:0007669"/>
    <property type="project" value="InterPro"/>
</dbReference>
<evidence type="ECO:0000256" key="1">
    <source>
        <dbReference type="ARBA" id="ARBA00009437"/>
    </source>
</evidence>
<comment type="similarity">
    <text evidence="1">Belongs to the LysR transcriptional regulatory family.</text>
</comment>
<evidence type="ECO:0000256" key="4">
    <source>
        <dbReference type="ARBA" id="ARBA00023163"/>
    </source>
</evidence>
<dbReference type="AlphaFoldDB" id="A0A1C7AFW4"/>